<evidence type="ECO:0000256" key="2">
    <source>
        <dbReference type="ARBA" id="ARBA00022801"/>
    </source>
</evidence>
<dbReference type="InterPro" id="IPR029058">
    <property type="entry name" value="AB_hydrolase_fold"/>
</dbReference>
<dbReference type="Pfam" id="PF00756">
    <property type="entry name" value="Esterase"/>
    <property type="match status" value="1"/>
</dbReference>
<dbReference type="Gene3D" id="3.40.50.1820">
    <property type="entry name" value="alpha/beta hydrolase"/>
    <property type="match status" value="1"/>
</dbReference>
<sequence length="419" mass="48698">MKSLSSILFFIISIYTYGQPKTYLSNTKRDSIDSKVLGITKSYQVFLPESYNYTSTTTYPVVYLIDGDYNFYYQTGIIESLSNIAEKIPELIVVGISDNGNEEYKKNCTPKTNKNPDGNSENFIKYIEEELKPKIEKQYKVSPFQILVGHSLGGLFATHVFLDNPTLFSAYIVIDPSYWWSDYEIITKANNLLKNSKEINSHFFVTVASTKQMGVFGFVDVLDKYYPNTKYWDFKRYENENHGSVGLVSVRDGLLKIFENFQLSKEQFYQLETANQVIDHFKKQSKKYNTEVRIPPMQLSKIIYYYFRKDKFDELKILEEGIATNFSSSTDDYYAALAKYLIQVEKLKEAQVLLEKSITSNPNAFKSYEALSKLYFIKKEYEKAMQLGRQSVQIAKQLKVRQWQINELVSNVKKIALKK</sequence>
<dbReference type="Gene3D" id="1.25.40.10">
    <property type="entry name" value="Tetratricopeptide repeat domain"/>
    <property type="match status" value="1"/>
</dbReference>
<dbReference type="InterPro" id="IPR000801">
    <property type="entry name" value="Esterase-like"/>
</dbReference>
<dbReference type="SUPFAM" id="SSF53474">
    <property type="entry name" value="alpha/beta-Hydrolases"/>
    <property type="match status" value="1"/>
</dbReference>
<dbReference type="InterPro" id="IPR052558">
    <property type="entry name" value="Siderophore_Hydrolase_D"/>
</dbReference>
<dbReference type="Proteomes" id="UP000651057">
    <property type="component" value="Unassembled WGS sequence"/>
</dbReference>
<gene>
    <name evidence="3" type="ORF">JJQ60_19015</name>
</gene>
<dbReference type="PANTHER" id="PTHR40841:SF2">
    <property type="entry name" value="SIDEROPHORE-DEGRADING ESTERASE (EUROFUNG)"/>
    <property type="match status" value="1"/>
</dbReference>
<comment type="caution">
    <text evidence="3">The sequence shown here is derived from an EMBL/GenBank/DDBJ whole genome shotgun (WGS) entry which is preliminary data.</text>
</comment>
<evidence type="ECO:0000313" key="4">
    <source>
        <dbReference type="Proteomes" id="UP000651057"/>
    </source>
</evidence>
<dbReference type="EMBL" id="JAERQJ010000010">
    <property type="protein sequence ID" value="MBL0685635.1"/>
    <property type="molecule type" value="Genomic_DNA"/>
</dbReference>
<protein>
    <submittedName>
        <fullName evidence="3">Alpha/beta hydrolase</fullName>
    </submittedName>
</protein>
<reference evidence="3" key="1">
    <citation type="submission" date="2021-01" db="EMBL/GenBank/DDBJ databases">
        <authorList>
            <person name="Zhong Y.L."/>
        </authorList>
    </citation>
    <scope>NUCLEOTIDE SEQUENCE</scope>
    <source>
        <strain evidence="3">KCTC 23302</strain>
    </source>
</reference>
<evidence type="ECO:0000313" key="3">
    <source>
        <dbReference type="EMBL" id="MBL0685635.1"/>
    </source>
</evidence>
<dbReference type="SUPFAM" id="SSF48452">
    <property type="entry name" value="TPR-like"/>
    <property type="match status" value="1"/>
</dbReference>
<keyword evidence="4" id="KW-1185">Reference proteome</keyword>
<dbReference type="InterPro" id="IPR011990">
    <property type="entry name" value="TPR-like_helical_dom_sf"/>
</dbReference>
<comment type="similarity">
    <text evidence="1">Belongs to the esterase D family.</text>
</comment>
<organism evidence="3 4">
    <name type="scientific">Aquimarina mytili</name>
    <dbReference type="NCBI Taxonomy" id="874423"/>
    <lineage>
        <taxon>Bacteria</taxon>
        <taxon>Pseudomonadati</taxon>
        <taxon>Bacteroidota</taxon>
        <taxon>Flavobacteriia</taxon>
        <taxon>Flavobacteriales</taxon>
        <taxon>Flavobacteriaceae</taxon>
        <taxon>Aquimarina</taxon>
    </lineage>
</organism>
<dbReference type="RefSeq" id="WP_201923925.1">
    <property type="nucleotide sequence ID" value="NZ_BAABAX010000030.1"/>
</dbReference>
<dbReference type="AlphaFoldDB" id="A0A937A1A3"/>
<keyword evidence="2 3" id="KW-0378">Hydrolase</keyword>
<accession>A0A937A1A3</accession>
<evidence type="ECO:0000256" key="1">
    <source>
        <dbReference type="ARBA" id="ARBA00005622"/>
    </source>
</evidence>
<dbReference type="GO" id="GO:0016788">
    <property type="term" value="F:hydrolase activity, acting on ester bonds"/>
    <property type="evidence" value="ECO:0007669"/>
    <property type="project" value="TreeGrafter"/>
</dbReference>
<proteinExistence type="inferred from homology"/>
<dbReference type="PANTHER" id="PTHR40841">
    <property type="entry name" value="SIDEROPHORE TRIACETYLFUSARININE C ESTERASE"/>
    <property type="match status" value="1"/>
</dbReference>
<name>A0A937A1A3_9FLAO</name>